<evidence type="ECO:0000313" key="2">
    <source>
        <dbReference type="Proteomes" id="UP000195338"/>
    </source>
</evidence>
<organism evidence="1 2">
    <name type="scientific">Citrobacter europaeus</name>
    <dbReference type="NCBI Taxonomy" id="1914243"/>
    <lineage>
        <taxon>Bacteria</taxon>
        <taxon>Pseudomonadati</taxon>
        <taxon>Pseudomonadota</taxon>
        <taxon>Gammaproteobacteria</taxon>
        <taxon>Enterobacterales</taxon>
        <taxon>Enterobacteriaceae</taxon>
        <taxon>Citrobacter</taxon>
    </lineage>
</organism>
<accession>A0ABY0JNG0</accession>
<proteinExistence type="predicted"/>
<evidence type="ECO:0000313" key="1">
    <source>
        <dbReference type="EMBL" id="SBW24769.1"/>
    </source>
</evidence>
<gene>
    <name evidence="1" type="ORF">BN4901_1974</name>
</gene>
<sequence length="39" mass="4573">MPCHHSFIILVQNQKADLIFTLVTFYALLSIKNDIWQNP</sequence>
<name>A0ABY0JNG0_9ENTR</name>
<comment type="caution">
    <text evidence="1">The sequence shown here is derived from an EMBL/GenBank/DDBJ whole genome shotgun (WGS) entry which is preliminary data.</text>
</comment>
<keyword evidence="2" id="KW-1185">Reference proteome</keyword>
<dbReference type="EMBL" id="FLUX01000020">
    <property type="protein sequence ID" value="SBW24769.1"/>
    <property type="molecule type" value="Genomic_DNA"/>
</dbReference>
<protein>
    <submittedName>
        <fullName evidence="1">Uncharacterized protein</fullName>
    </submittedName>
</protein>
<dbReference type="Proteomes" id="UP000195338">
    <property type="component" value="Unassembled WGS sequence"/>
</dbReference>
<reference evidence="1 2" key="1">
    <citation type="submission" date="2016-04" db="EMBL/GenBank/DDBJ databases">
        <authorList>
            <person name="Mornico D."/>
        </authorList>
    </citation>
    <scope>NUCLEOTIDE SEQUENCE [LARGE SCALE GENOMIC DNA]</scope>
    <source>
        <strain evidence="1 2">A121</strain>
    </source>
</reference>